<evidence type="ECO:0000313" key="1">
    <source>
        <dbReference type="EMBL" id="KAH3753893.1"/>
    </source>
</evidence>
<comment type="caution">
    <text evidence="1">The sequence shown here is derived from an EMBL/GenBank/DDBJ whole genome shotgun (WGS) entry which is preliminary data.</text>
</comment>
<dbReference type="AlphaFoldDB" id="A0A9D4IBF5"/>
<accession>A0A9D4IBF5</accession>
<sequence>MHSKPRAWNLFLQYHCHAEATRSTPGKPAMHSKPRAWNLFLQYHCHAEATISTPGKPGDRSANALFF</sequence>
<evidence type="ECO:0000313" key="2">
    <source>
        <dbReference type="Proteomes" id="UP000828390"/>
    </source>
</evidence>
<name>A0A9D4IBF5_DREPO</name>
<proteinExistence type="predicted"/>
<dbReference type="EMBL" id="JAIWYP010000010">
    <property type="protein sequence ID" value="KAH3753893.1"/>
    <property type="molecule type" value="Genomic_DNA"/>
</dbReference>
<reference evidence="1" key="1">
    <citation type="journal article" date="2019" name="bioRxiv">
        <title>The Genome of the Zebra Mussel, Dreissena polymorpha: A Resource for Invasive Species Research.</title>
        <authorList>
            <person name="McCartney M.A."/>
            <person name="Auch B."/>
            <person name="Kono T."/>
            <person name="Mallez S."/>
            <person name="Zhang Y."/>
            <person name="Obille A."/>
            <person name="Becker A."/>
            <person name="Abrahante J.E."/>
            <person name="Garbe J."/>
            <person name="Badalamenti J.P."/>
            <person name="Herman A."/>
            <person name="Mangelson H."/>
            <person name="Liachko I."/>
            <person name="Sullivan S."/>
            <person name="Sone E.D."/>
            <person name="Koren S."/>
            <person name="Silverstein K.A.T."/>
            <person name="Beckman K.B."/>
            <person name="Gohl D.M."/>
        </authorList>
    </citation>
    <scope>NUCLEOTIDE SEQUENCE</scope>
    <source>
        <strain evidence="1">Duluth1</strain>
        <tissue evidence="1">Whole animal</tissue>
    </source>
</reference>
<dbReference type="Proteomes" id="UP000828390">
    <property type="component" value="Unassembled WGS sequence"/>
</dbReference>
<gene>
    <name evidence="1" type="ORF">DPMN_188544</name>
</gene>
<organism evidence="1 2">
    <name type="scientific">Dreissena polymorpha</name>
    <name type="common">Zebra mussel</name>
    <name type="synonym">Mytilus polymorpha</name>
    <dbReference type="NCBI Taxonomy" id="45954"/>
    <lineage>
        <taxon>Eukaryota</taxon>
        <taxon>Metazoa</taxon>
        <taxon>Spiralia</taxon>
        <taxon>Lophotrochozoa</taxon>
        <taxon>Mollusca</taxon>
        <taxon>Bivalvia</taxon>
        <taxon>Autobranchia</taxon>
        <taxon>Heteroconchia</taxon>
        <taxon>Euheterodonta</taxon>
        <taxon>Imparidentia</taxon>
        <taxon>Neoheterodontei</taxon>
        <taxon>Myida</taxon>
        <taxon>Dreissenoidea</taxon>
        <taxon>Dreissenidae</taxon>
        <taxon>Dreissena</taxon>
    </lineage>
</organism>
<reference evidence="1" key="2">
    <citation type="submission" date="2020-11" db="EMBL/GenBank/DDBJ databases">
        <authorList>
            <person name="McCartney M.A."/>
            <person name="Auch B."/>
            <person name="Kono T."/>
            <person name="Mallez S."/>
            <person name="Becker A."/>
            <person name="Gohl D.M."/>
            <person name="Silverstein K.A.T."/>
            <person name="Koren S."/>
            <person name="Bechman K.B."/>
            <person name="Herman A."/>
            <person name="Abrahante J.E."/>
            <person name="Garbe J."/>
        </authorList>
    </citation>
    <scope>NUCLEOTIDE SEQUENCE</scope>
    <source>
        <strain evidence="1">Duluth1</strain>
        <tissue evidence="1">Whole animal</tissue>
    </source>
</reference>
<keyword evidence="2" id="KW-1185">Reference proteome</keyword>
<protein>
    <submittedName>
        <fullName evidence="1">Uncharacterized protein</fullName>
    </submittedName>
</protein>